<dbReference type="InterPro" id="IPR033479">
    <property type="entry name" value="dCache_1"/>
</dbReference>
<evidence type="ECO:0000256" key="3">
    <source>
        <dbReference type="ARBA" id="ARBA00012438"/>
    </source>
</evidence>
<protein>
    <recommendedName>
        <fullName evidence="4">Blue-light-activated histidine kinase</fullName>
        <ecNumber evidence="3">2.7.13.3</ecNumber>
    </recommendedName>
</protein>
<dbReference type="SUPFAM" id="SSF158472">
    <property type="entry name" value="HAMP domain-like"/>
    <property type="match status" value="1"/>
</dbReference>
<evidence type="ECO:0000256" key="5">
    <source>
        <dbReference type="ARBA" id="ARBA00022475"/>
    </source>
</evidence>
<evidence type="ECO:0000256" key="15">
    <source>
        <dbReference type="ARBA" id="ARBA00022741"/>
    </source>
</evidence>
<feature type="transmembrane region" description="Helical" evidence="24">
    <location>
        <begin position="6"/>
        <end position="24"/>
    </location>
</feature>
<dbReference type="Pfam" id="PF02743">
    <property type="entry name" value="dCache_1"/>
    <property type="match status" value="1"/>
</dbReference>
<keyword evidence="15" id="KW-0547">Nucleotide-binding</keyword>
<dbReference type="OrthoDB" id="341208at2"/>
<keyword evidence="12" id="KW-0808">Transferase</keyword>
<dbReference type="CDD" id="cd06225">
    <property type="entry name" value="HAMP"/>
    <property type="match status" value="1"/>
</dbReference>
<dbReference type="SMART" id="SM00304">
    <property type="entry name" value="HAMP"/>
    <property type="match status" value="1"/>
</dbReference>
<dbReference type="GO" id="GO:0005886">
    <property type="term" value="C:plasma membrane"/>
    <property type="evidence" value="ECO:0007669"/>
    <property type="project" value="UniProtKB-SubCell"/>
</dbReference>
<dbReference type="InterPro" id="IPR035965">
    <property type="entry name" value="PAS-like_dom_sf"/>
</dbReference>
<comment type="subcellular location">
    <subcellularLocation>
        <location evidence="2">Cell inner membrane</location>
        <topology evidence="2">Multi-pass membrane protein</topology>
    </subcellularLocation>
</comment>
<dbReference type="Gene3D" id="6.10.340.10">
    <property type="match status" value="1"/>
</dbReference>
<evidence type="ECO:0000256" key="10">
    <source>
        <dbReference type="ARBA" id="ARBA00022630"/>
    </source>
</evidence>
<evidence type="ECO:0000256" key="24">
    <source>
        <dbReference type="SAM" id="Phobius"/>
    </source>
</evidence>
<keyword evidence="17" id="KW-0067">ATP-binding</keyword>
<feature type="domain" description="HAMP" evidence="27">
    <location>
        <begin position="303"/>
        <end position="356"/>
    </location>
</feature>
<sequence>MTLTRRLLLLALISVLPAIVIWTYTEVSLRRAREAEVNDLAIRQAQLVSAELERIFDGIHSLLLAIDEIPSIRSFDTPSCSPYLKAIQEKVPYILSFVAMDISGHIRCRPTGTVDTQHYFADRPYFHHALDVKGLVVGEHTPVFEEGSLTPHPVLPLAVPIWNDRGDVVGVLAAALDLRWLGQKLKERTTPENGSVTVADRRGIVLVQHPQPERMIGKLLPQEYMAQAKAASAGTAQMISIDGIRRVVGYIPLTVPSQEVYINVGLSTRDAFASINQAARRGFMLIGAALILALSLSALLSRAFITRPFEIVTSGIQAWRRGDYQARISLPRKSGEFSILAKAFNDLMDDVAERQQALRASEERARLALEAGHMGTWWYDPDKSVGGWSSQATAMLGLPHATSVMDHQYWLQILHPEDMDRVVQKWRDAVKDQGDYQDEYRIRLADGSIRWINSKGRVFFDIEKKPVYFVGIFQDITEQKHAEEQQRFFLDELNHRVKNTLTTVQSIASQTLRTTETPGQFKDAFEGRLLALSKTHNLLTRKSWREAELRDVAEQELAPYRKQGDERVVLCGPDVKLPARYAINLGLVLHELVTNAAKYGALSTNAGRLEMTWSIAQSEDRHDQLRIHWTESGGPPVAPPKRQGFGSRLIRRSIEGELGGYMVLNFAEGGVAYDISVPLAHSARGTDPTAGVNPTLPS</sequence>
<dbReference type="Pfam" id="PF07536">
    <property type="entry name" value="HWE_HK"/>
    <property type="match status" value="1"/>
</dbReference>
<keyword evidence="5" id="KW-1003">Cell membrane</keyword>
<keyword evidence="9" id="KW-0716">Sensory transduction</keyword>
<dbReference type="EMBL" id="CP016616">
    <property type="protein sequence ID" value="ANY80666.1"/>
    <property type="molecule type" value="Genomic_DNA"/>
</dbReference>
<dbReference type="InterPro" id="IPR036890">
    <property type="entry name" value="HATPase_C_sf"/>
</dbReference>
<evidence type="ECO:0000256" key="11">
    <source>
        <dbReference type="ARBA" id="ARBA00022643"/>
    </source>
</evidence>
<dbReference type="SMART" id="SM00086">
    <property type="entry name" value="PAC"/>
    <property type="match status" value="1"/>
</dbReference>
<keyword evidence="19" id="KW-0157">Chromophore</keyword>
<dbReference type="InterPro" id="IPR013655">
    <property type="entry name" value="PAS_fold_3"/>
</dbReference>
<keyword evidence="8" id="KW-0597">Phosphoprotein</keyword>
<dbReference type="Gene3D" id="3.30.565.10">
    <property type="entry name" value="Histidine kinase-like ATPase, C-terminal domain"/>
    <property type="match status" value="1"/>
</dbReference>
<keyword evidence="20" id="KW-0902">Two-component regulatory system</keyword>
<dbReference type="CDD" id="cd12915">
    <property type="entry name" value="PDC2_DGC_like"/>
    <property type="match status" value="1"/>
</dbReference>
<dbReference type="CDD" id="cd00130">
    <property type="entry name" value="PAS"/>
    <property type="match status" value="1"/>
</dbReference>
<dbReference type="SUPFAM" id="SSF55874">
    <property type="entry name" value="ATPase domain of HSP90 chaperone/DNA topoisomerase II/histidine kinase"/>
    <property type="match status" value="1"/>
</dbReference>
<dbReference type="AlphaFoldDB" id="A0A1B2EL15"/>
<evidence type="ECO:0000256" key="12">
    <source>
        <dbReference type="ARBA" id="ARBA00022679"/>
    </source>
</evidence>
<dbReference type="InterPro" id="IPR011102">
    <property type="entry name" value="Sig_transdc_His_kinase_HWE"/>
</dbReference>
<dbReference type="PANTHER" id="PTHR41523">
    <property type="entry name" value="TWO-COMPONENT SYSTEM SENSOR PROTEIN"/>
    <property type="match status" value="1"/>
</dbReference>
<dbReference type="SMART" id="SM00091">
    <property type="entry name" value="PAS"/>
    <property type="match status" value="1"/>
</dbReference>
<dbReference type="FunFam" id="2.10.70.100:FF:000001">
    <property type="entry name" value="Sensory transduction histidine kinase"/>
    <property type="match status" value="1"/>
</dbReference>
<keyword evidence="16" id="KW-0418">Kinase</keyword>
<dbReference type="InterPro" id="IPR029151">
    <property type="entry name" value="Sensor-like_sf"/>
</dbReference>
<dbReference type="InterPro" id="IPR000014">
    <property type="entry name" value="PAS"/>
</dbReference>
<comment type="catalytic activity">
    <reaction evidence="1">
        <text>ATP + protein L-histidine = ADP + protein N-phospho-L-histidine.</text>
        <dbReference type="EC" id="2.7.13.3"/>
    </reaction>
</comment>
<evidence type="ECO:0000259" key="27">
    <source>
        <dbReference type="PROSITE" id="PS50885"/>
    </source>
</evidence>
<gene>
    <name evidence="28" type="ORF">BB934_22540</name>
</gene>
<evidence type="ECO:0000256" key="23">
    <source>
        <dbReference type="ARBA" id="ARBA00023170"/>
    </source>
</evidence>
<evidence type="ECO:0000259" key="26">
    <source>
        <dbReference type="PROSITE" id="PS50113"/>
    </source>
</evidence>
<evidence type="ECO:0000256" key="18">
    <source>
        <dbReference type="ARBA" id="ARBA00022989"/>
    </source>
</evidence>
<dbReference type="EC" id="2.7.13.3" evidence="3"/>
<name>A0A1B2EL15_9HYPH</name>
<dbReference type="InterPro" id="IPR003660">
    <property type="entry name" value="HAMP_dom"/>
</dbReference>
<dbReference type="KEGG" id="moc:BB934_22540"/>
<keyword evidence="13 24" id="KW-0812">Transmembrane</keyword>
<keyword evidence="7" id="KW-0600">Photoreceptor protein</keyword>
<evidence type="ECO:0000256" key="17">
    <source>
        <dbReference type="ARBA" id="ARBA00022840"/>
    </source>
</evidence>
<organism evidence="28">
    <name type="scientific">Microvirga ossetica</name>
    <dbReference type="NCBI Taxonomy" id="1882682"/>
    <lineage>
        <taxon>Bacteria</taxon>
        <taxon>Pseudomonadati</taxon>
        <taxon>Pseudomonadota</taxon>
        <taxon>Alphaproteobacteria</taxon>
        <taxon>Hyphomicrobiales</taxon>
        <taxon>Methylobacteriaceae</taxon>
        <taxon>Microvirga</taxon>
    </lineage>
</organism>
<evidence type="ECO:0000256" key="16">
    <source>
        <dbReference type="ARBA" id="ARBA00022777"/>
    </source>
</evidence>
<keyword evidence="6" id="KW-0997">Cell inner membrane</keyword>
<keyword evidence="11" id="KW-0288">FMN</keyword>
<evidence type="ECO:0000256" key="21">
    <source>
        <dbReference type="ARBA" id="ARBA00023026"/>
    </source>
</evidence>
<dbReference type="CDD" id="cd12914">
    <property type="entry name" value="PDC1_DGC_like"/>
    <property type="match status" value="1"/>
</dbReference>
<evidence type="ECO:0000256" key="20">
    <source>
        <dbReference type="ARBA" id="ARBA00023012"/>
    </source>
</evidence>
<evidence type="ECO:0000259" key="25">
    <source>
        <dbReference type="PROSITE" id="PS50112"/>
    </source>
</evidence>
<evidence type="ECO:0000256" key="22">
    <source>
        <dbReference type="ARBA" id="ARBA00023136"/>
    </source>
</evidence>
<reference evidence="28" key="1">
    <citation type="submission" date="2016-07" db="EMBL/GenBank/DDBJ databases">
        <title>Microvirga ossetica sp. nov. a new species of rhizobia isolated from root nodules of the legume species Vicia alpestris Steven originated from North Ossetia region in the Caucasus.</title>
        <authorList>
            <person name="Safronova V.I."/>
            <person name="Kuznetsova I.G."/>
            <person name="Sazanova A.L."/>
            <person name="Belimov A."/>
            <person name="Andronov E."/>
            <person name="Osledkin Y.S."/>
            <person name="Onishchuk O.P."/>
            <person name="Kurchak O.N."/>
            <person name="Shaposhnikov A.I."/>
            <person name="Willems A."/>
            <person name="Tikhonovich I.A."/>
        </authorList>
    </citation>
    <scope>NUCLEOTIDE SEQUENCE [LARGE SCALE GENOMIC DNA]</scope>
    <source>
        <strain evidence="28">V5/3M</strain>
    </source>
</reference>
<dbReference type="RefSeq" id="WP_099511720.1">
    <property type="nucleotide sequence ID" value="NZ_CP016616.1"/>
</dbReference>
<keyword evidence="14" id="KW-0677">Repeat</keyword>
<evidence type="ECO:0000313" key="28">
    <source>
        <dbReference type="EMBL" id="ANY80666.1"/>
    </source>
</evidence>
<dbReference type="InterPro" id="IPR001610">
    <property type="entry name" value="PAC"/>
</dbReference>
<dbReference type="GO" id="GO:0005524">
    <property type="term" value="F:ATP binding"/>
    <property type="evidence" value="ECO:0007669"/>
    <property type="project" value="UniProtKB-KW"/>
</dbReference>
<proteinExistence type="predicted"/>
<dbReference type="Gene3D" id="3.30.450.20">
    <property type="entry name" value="PAS domain"/>
    <property type="match status" value="3"/>
</dbReference>
<dbReference type="PROSITE" id="PS50113">
    <property type="entry name" value="PAC"/>
    <property type="match status" value="1"/>
</dbReference>
<dbReference type="PROSITE" id="PS50885">
    <property type="entry name" value="HAMP"/>
    <property type="match status" value="1"/>
</dbReference>
<dbReference type="PANTHER" id="PTHR41523:SF8">
    <property type="entry name" value="ETHYLENE RESPONSE SENSOR PROTEIN"/>
    <property type="match status" value="1"/>
</dbReference>
<evidence type="ECO:0000256" key="7">
    <source>
        <dbReference type="ARBA" id="ARBA00022543"/>
    </source>
</evidence>
<dbReference type="GO" id="GO:0009881">
    <property type="term" value="F:photoreceptor activity"/>
    <property type="evidence" value="ECO:0007669"/>
    <property type="project" value="UniProtKB-KW"/>
</dbReference>
<keyword evidence="10" id="KW-0285">Flavoprotein</keyword>
<evidence type="ECO:0000256" key="1">
    <source>
        <dbReference type="ARBA" id="ARBA00000085"/>
    </source>
</evidence>
<dbReference type="GO" id="GO:0004673">
    <property type="term" value="F:protein histidine kinase activity"/>
    <property type="evidence" value="ECO:0007669"/>
    <property type="project" value="UniProtKB-EC"/>
</dbReference>
<dbReference type="SMART" id="SM00911">
    <property type="entry name" value="HWE_HK"/>
    <property type="match status" value="1"/>
</dbReference>
<dbReference type="GO" id="GO:0000160">
    <property type="term" value="P:phosphorelay signal transduction system"/>
    <property type="evidence" value="ECO:0007669"/>
    <property type="project" value="UniProtKB-KW"/>
</dbReference>
<keyword evidence="21" id="KW-0843">Virulence</keyword>
<dbReference type="Pfam" id="PF08447">
    <property type="entry name" value="PAS_3"/>
    <property type="match status" value="1"/>
</dbReference>
<evidence type="ECO:0000256" key="13">
    <source>
        <dbReference type="ARBA" id="ARBA00022692"/>
    </source>
</evidence>
<feature type="domain" description="PAS" evidence="25">
    <location>
        <begin position="361"/>
        <end position="433"/>
    </location>
</feature>
<keyword evidence="18 24" id="KW-1133">Transmembrane helix</keyword>
<dbReference type="PROSITE" id="PS50112">
    <property type="entry name" value="PAS"/>
    <property type="match status" value="1"/>
</dbReference>
<accession>A0A1B2EL15</accession>
<keyword evidence="22 24" id="KW-0472">Membrane</keyword>
<feature type="domain" description="PAC" evidence="26">
    <location>
        <begin position="436"/>
        <end position="488"/>
    </location>
</feature>
<dbReference type="NCBIfam" id="TIGR00229">
    <property type="entry name" value="sensory_box"/>
    <property type="match status" value="1"/>
</dbReference>
<evidence type="ECO:0000256" key="14">
    <source>
        <dbReference type="ARBA" id="ARBA00022737"/>
    </source>
</evidence>
<evidence type="ECO:0000256" key="4">
    <source>
        <dbReference type="ARBA" id="ARBA00021740"/>
    </source>
</evidence>
<evidence type="ECO:0000256" key="2">
    <source>
        <dbReference type="ARBA" id="ARBA00004429"/>
    </source>
</evidence>
<dbReference type="SUPFAM" id="SSF103190">
    <property type="entry name" value="Sensory domain-like"/>
    <property type="match status" value="1"/>
</dbReference>
<dbReference type="InterPro" id="IPR000700">
    <property type="entry name" value="PAS-assoc_C"/>
</dbReference>
<evidence type="ECO:0000256" key="19">
    <source>
        <dbReference type="ARBA" id="ARBA00022991"/>
    </source>
</evidence>
<keyword evidence="23" id="KW-0675">Receptor</keyword>
<evidence type="ECO:0000256" key="9">
    <source>
        <dbReference type="ARBA" id="ARBA00022606"/>
    </source>
</evidence>
<evidence type="ECO:0000256" key="6">
    <source>
        <dbReference type="ARBA" id="ARBA00022519"/>
    </source>
</evidence>
<evidence type="ECO:0000256" key="8">
    <source>
        <dbReference type="ARBA" id="ARBA00022553"/>
    </source>
</evidence>
<dbReference type="SUPFAM" id="SSF55785">
    <property type="entry name" value="PYP-like sensor domain (PAS domain)"/>
    <property type="match status" value="1"/>
</dbReference>